<name>A0AC34GNQ3_9BILA</name>
<proteinExistence type="predicted"/>
<sequence>MANALRELDRELNHDNYPHIDYSEIYVLSEGYRHFYDNSNVQTLCEPPSYIPMFCEKHLKELRKYPFHKKTKSFGFSIRSRSTQNLVRTYSPSLSQ</sequence>
<organism evidence="1 2">
    <name type="scientific">Panagrolaimus sp. ES5</name>
    <dbReference type="NCBI Taxonomy" id="591445"/>
    <lineage>
        <taxon>Eukaryota</taxon>
        <taxon>Metazoa</taxon>
        <taxon>Ecdysozoa</taxon>
        <taxon>Nematoda</taxon>
        <taxon>Chromadorea</taxon>
        <taxon>Rhabditida</taxon>
        <taxon>Tylenchina</taxon>
        <taxon>Panagrolaimomorpha</taxon>
        <taxon>Panagrolaimoidea</taxon>
        <taxon>Panagrolaimidae</taxon>
        <taxon>Panagrolaimus</taxon>
    </lineage>
</organism>
<dbReference type="Proteomes" id="UP000887579">
    <property type="component" value="Unplaced"/>
</dbReference>
<dbReference type="WBParaSite" id="ES5_v2.g5132.t1">
    <property type="protein sequence ID" value="ES5_v2.g5132.t1"/>
    <property type="gene ID" value="ES5_v2.g5132"/>
</dbReference>
<accession>A0AC34GNQ3</accession>
<reference evidence="2" key="1">
    <citation type="submission" date="2022-11" db="UniProtKB">
        <authorList>
            <consortium name="WormBaseParasite"/>
        </authorList>
    </citation>
    <scope>IDENTIFICATION</scope>
</reference>
<evidence type="ECO:0000313" key="2">
    <source>
        <dbReference type="WBParaSite" id="ES5_v2.g5132.t1"/>
    </source>
</evidence>
<evidence type="ECO:0000313" key="1">
    <source>
        <dbReference type="Proteomes" id="UP000887579"/>
    </source>
</evidence>
<protein>
    <submittedName>
        <fullName evidence="2">Uncharacterized protein</fullName>
    </submittedName>
</protein>